<feature type="chain" id="PRO_5027723936" evidence="1">
    <location>
        <begin position="24"/>
        <end position="179"/>
    </location>
</feature>
<organism evidence="4">
    <name type="scientific">Drosophila rhopaloa</name>
    <name type="common">Fruit fly</name>
    <dbReference type="NCBI Taxonomy" id="1041015"/>
    <lineage>
        <taxon>Eukaryota</taxon>
        <taxon>Metazoa</taxon>
        <taxon>Ecdysozoa</taxon>
        <taxon>Arthropoda</taxon>
        <taxon>Hexapoda</taxon>
        <taxon>Insecta</taxon>
        <taxon>Pterygota</taxon>
        <taxon>Neoptera</taxon>
        <taxon>Endopterygota</taxon>
        <taxon>Diptera</taxon>
        <taxon>Brachycera</taxon>
        <taxon>Muscomorpha</taxon>
        <taxon>Ephydroidea</taxon>
        <taxon>Drosophilidae</taxon>
        <taxon>Drosophila</taxon>
        <taxon>Sophophora</taxon>
    </lineage>
</organism>
<dbReference type="InterPro" id="IPR010512">
    <property type="entry name" value="DUF1091"/>
</dbReference>
<reference evidence="4" key="2">
    <citation type="submission" date="2025-04" db="UniProtKB">
        <authorList>
            <consortium name="RefSeq"/>
        </authorList>
    </citation>
    <scope>IDENTIFICATION</scope>
</reference>
<feature type="signal peptide" evidence="1">
    <location>
        <begin position="1"/>
        <end position="23"/>
    </location>
</feature>
<keyword evidence="3" id="KW-1185">Reference proteome</keyword>
<dbReference type="SMART" id="SM00697">
    <property type="entry name" value="DM8"/>
    <property type="match status" value="1"/>
</dbReference>
<dbReference type="PANTHER" id="PTHR20898">
    <property type="entry name" value="DAEDALUS ON 3-RELATED-RELATED"/>
    <property type="match status" value="1"/>
</dbReference>
<dbReference type="Proteomes" id="UP001652680">
    <property type="component" value="Unassembled WGS sequence"/>
</dbReference>
<name>A0A6P4EHI5_DRORH</name>
<dbReference type="RefSeq" id="XP_016977667.1">
    <property type="nucleotide sequence ID" value="XM_017122178.1"/>
</dbReference>
<dbReference type="EnsemblMetazoa" id="XM_017122178.1">
    <property type="protein sequence ID" value="XP_016977667.1"/>
    <property type="gene ID" value="LOC108043465"/>
</dbReference>
<proteinExistence type="predicted"/>
<evidence type="ECO:0000313" key="4">
    <source>
        <dbReference type="RefSeq" id="XP_016977667.1"/>
    </source>
</evidence>
<reference evidence="3" key="1">
    <citation type="journal article" date="2021" name="Elife">
        <title>Highly contiguous assemblies of 101 drosophilid genomes.</title>
        <authorList>
            <person name="Kim B.Y."/>
            <person name="Wang J.R."/>
            <person name="Miller D.E."/>
            <person name="Barmina O."/>
            <person name="Delaney E."/>
            <person name="Thompson A."/>
            <person name="Comeault A.A."/>
            <person name="Peede D."/>
            <person name="D'Agostino E.R."/>
            <person name="Pelaez J."/>
            <person name="Aguilar J.M."/>
            <person name="Haji D."/>
            <person name="Matsunaga T."/>
            <person name="Armstrong E.E."/>
            <person name="Zych M."/>
            <person name="Ogawa Y."/>
            <person name="Stamenkovic-Radak M."/>
            <person name="Jelic M."/>
            <person name="Veselinovic M.S."/>
            <person name="Tanaskovic M."/>
            <person name="Eric P."/>
            <person name="Gao J.J."/>
            <person name="Katoh T.K."/>
            <person name="Toda M.J."/>
            <person name="Watabe H."/>
            <person name="Watada M."/>
            <person name="Davis J.S."/>
            <person name="Moyle L.C."/>
            <person name="Manoli G."/>
            <person name="Bertolini E."/>
            <person name="Kostal V."/>
            <person name="Hawley R.S."/>
            <person name="Takahashi A."/>
            <person name="Jones C.D."/>
            <person name="Price D.K."/>
            <person name="Whiteman N."/>
            <person name="Kopp A."/>
            <person name="Matute D.R."/>
            <person name="Petrov D.A."/>
        </authorList>
    </citation>
    <scope>NUCLEOTIDE SEQUENCE [LARGE SCALE GENOMIC DNA]</scope>
</reference>
<keyword evidence="1" id="KW-0732">Signal</keyword>
<sequence length="179" mass="21126">MFAKLTFLFRLLMLSLIIEEITSRVEITNLKCKTVNKDLAEFEYCSIKAINRTYKYVSGKFKHYKLPIKRIKVNFGLYKRFNGYKPFLYNQTVDACLFLKNQKSNPVAKYFYDFLKGVSNLNHTCPYNHDVVIEKLSTDIMNYHLTKVLAYPEGDYLLETHWTLNDIRSAVIQLYVSVF</sequence>
<dbReference type="OrthoDB" id="7727171at2759"/>
<evidence type="ECO:0000256" key="1">
    <source>
        <dbReference type="SAM" id="SignalP"/>
    </source>
</evidence>
<protein>
    <submittedName>
        <fullName evidence="4">Uncharacterized protein LOC108043465</fullName>
    </submittedName>
</protein>
<evidence type="ECO:0000313" key="3">
    <source>
        <dbReference type="Proteomes" id="UP001652680"/>
    </source>
</evidence>
<dbReference type="Pfam" id="PF06477">
    <property type="entry name" value="DUF1091"/>
    <property type="match status" value="1"/>
</dbReference>
<dbReference type="PANTHER" id="PTHR20898:SF0">
    <property type="entry name" value="DAEDALUS ON 3-RELATED"/>
    <property type="match status" value="1"/>
</dbReference>
<dbReference type="GeneID" id="108043465"/>
<dbReference type="AlphaFoldDB" id="A0A6P4EHI5"/>
<evidence type="ECO:0000313" key="2">
    <source>
        <dbReference type="EnsemblMetazoa" id="XP_016977667.1"/>
    </source>
</evidence>
<reference evidence="2" key="3">
    <citation type="submission" date="2025-05" db="UniProtKB">
        <authorList>
            <consortium name="EnsemblMetazoa"/>
        </authorList>
    </citation>
    <scope>IDENTIFICATION</scope>
</reference>
<gene>
    <name evidence="4" type="primary">LOC108043465</name>
    <name evidence="2" type="synonym">108043465</name>
</gene>
<accession>A0A6P4EHI5</accession>